<gene>
    <name evidence="1" type="ORF">QAD02_021328</name>
</gene>
<dbReference type="EMBL" id="CM056741">
    <property type="protein sequence ID" value="KAJ8685535.1"/>
    <property type="molecule type" value="Genomic_DNA"/>
</dbReference>
<comment type="caution">
    <text evidence="1">The sequence shown here is derived from an EMBL/GenBank/DDBJ whole genome shotgun (WGS) entry which is preliminary data.</text>
</comment>
<proteinExistence type="predicted"/>
<dbReference type="Proteomes" id="UP001239111">
    <property type="component" value="Chromosome 1"/>
</dbReference>
<reference evidence="1" key="1">
    <citation type="submission" date="2023-04" db="EMBL/GenBank/DDBJ databases">
        <title>A chromosome-level genome assembly of the parasitoid wasp Eretmocerus hayati.</title>
        <authorList>
            <person name="Zhong Y."/>
            <person name="Liu S."/>
            <person name="Liu Y."/>
        </authorList>
    </citation>
    <scope>NUCLEOTIDE SEQUENCE</scope>
    <source>
        <strain evidence="1">ZJU_SS_LIU_2023</strain>
    </source>
</reference>
<name>A0ACC2PQ59_9HYME</name>
<sequence>MCIGSAGDIPTKLGIAHDMREYSRRFCLPHRYVAGWSKTLNPHHPVLTLSTKTLMGSHVKISNQSSPSNRDDYDGGFTHVGVFNTLLRVVDLILHPFRVLELQFSFDGLTLFDSSKRTSLAILGKIYTEDNDYQPFVVAIDSGVGKPKCSLIQTDIGMKMEFEYPSSCLTFFATSDQEVLLLDFEAQTEYIPELWQFSYRHTHEIFLKYEKIRVSGESHTKSQNHCKEEGLPTNEEKKV</sequence>
<keyword evidence="2" id="KW-1185">Reference proteome</keyword>
<accession>A0ACC2PQ59</accession>
<evidence type="ECO:0000313" key="2">
    <source>
        <dbReference type="Proteomes" id="UP001239111"/>
    </source>
</evidence>
<evidence type="ECO:0000313" key="1">
    <source>
        <dbReference type="EMBL" id="KAJ8685535.1"/>
    </source>
</evidence>
<protein>
    <submittedName>
        <fullName evidence="1">Uncharacterized protein</fullName>
    </submittedName>
</protein>
<organism evidence="1 2">
    <name type="scientific">Eretmocerus hayati</name>
    <dbReference type="NCBI Taxonomy" id="131215"/>
    <lineage>
        <taxon>Eukaryota</taxon>
        <taxon>Metazoa</taxon>
        <taxon>Ecdysozoa</taxon>
        <taxon>Arthropoda</taxon>
        <taxon>Hexapoda</taxon>
        <taxon>Insecta</taxon>
        <taxon>Pterygota</taxon>
        <taxon>Neoptera</taxon>
        <taxon>Endopterygota</taxon>
        <taxon>Hymenoptera</taxon>
        <taxon>Apocrita</taxon>
        <taxon>Proctotrupomorpha</taxon>
        <taxon>Chalcidoidea</taxon>
        <taxon>Aphelinidae</taxon>
        <taxon>Aphelininae</taxon>
        <taxon>Eretmocerus</taxon>
    </lineage>
</organism>